<dbReference type="InParanoid" id="G3HQJ5"/>
<evidence type="ECO:0000313" key="2">
    <source>
        <dbReference type="Proteomes" id="UP000001075"/>
    </source>
</evidence>
<evidence type="ECO:0000313" key="1">
    <source>
        <dbReference type="EMBL" id="EGW05877.1"/>
    </source>
</evidence>
<organism evidence="1 2">
    <name type="scientific">Cricetulus griseus</name>
    <name type="common">Chinese hamster</name>
    <name type="synonym">Cricetulus barabensis griseus</name>
    <dbReference type="NCBI Taxonomy" id="10029"/>
    <lineage>
        <taxon>Eukaryota</taxon>
        <taxon>Metazoa</taxon>
        <taxon>Chordata</taxon>
        <taxon>Craniata</taxon>
        <taxon>Vertebrata</taxon>
        <taxon>Euteleostomi</taxon>
        <taxon>Mammalia</taxon>
        <taxon>Eutheria</taxon>
        <taxon>Euarchontoglires</taxon>
        <taxon>Glires</taxon>
        <taxon>Rodentia</taxon>
        <taxon>Myomorpha</taxon>
        <taxon>Muroidea</taxon>
        <taxon>Cricetidae</taxon>
        <taxon>Cricetinae</taxon>
        <taxon>Cricetulus</taxon>
    </lineage>
</organism>
<dbReference type="EMBL" id="JH000614">
    <property type="protein sequence ID" value="EGW05877.1"/>
    <property type="molecule type" value="Genomic_DNA"/>
</dbReference>
<protein>
    <submittedName>
        <fullName evidence="1">Uncharacterized protein</fullName>
    </submittedName>
</protein>
<proteinExistence type="predicted"/>
<accession>G3HQJ5</accession>
<gene>
    <name evidence="1" type="ORF">I79_013099</name>
</gene>
<dbReference type="Proteomes" id="UP000001075">
    <property type="component" value="Unassembled WGS sequence"/>
</dbReference>
<name>G3HQJ5_CRIGR</name>
<dbReference type="AlphaFoldDB" id="G3HQJ5"/>
<sequence>MKMGSKSQHCQIWYMKVGTAFPSDRHCQEWMFGRVGLCMNGRWGDAFCVPYECPQLRVCSFKLFVSRALWTCSVGQRQYLGRLAAGVPAAAKLCPSLPKPLPCLPPFRTRAYPQASEKPAC</sequence>
<reference evidence="2" key="1">
    <citation type="journal article" date="2011" name="Nat. Biotechnol.">
        <title>The genomic sequence of the Chinese hamster ovary (CHO)-K1 cell line.</title>
        <authorList>
            <person name="Xu X."/>
            <person name="Nagarajan H."/>
            <person name="Lewis N.E."/>
            <person name="Pan S."/>
            <person name="Cai Z."/>
            <person name="Liu X."/>
            <person name="Chen W."/>
            <person name="Xie M."/>
            <person name="Wang W."/>
            <person name="Hammond S."/>
            <person name="Andersen M.R."/>
            <person name="Neff N."/>
            <person name="Passarelli B."/>
            <person name="Koh W."/>
            <person name="Fan H.C."/>
            <person name="Wang J."/>
            <person name="Gui Y."/>
            <person name="Lee K.H."/>
            <person name="Betenbaugh M.J."/>
            <person name="Quake S.R."/>
            <person name="Famili I."/>
            <person name="Palsson B.O."/>
            <person name="Wang J."/>
        </authorList>
    </citation>
    <scope>NUCLEOTIDE SEQUENCE [LARGE SCALE GENOMIC DNA]</scope>
    <source>
        <strain evidence="2">CHO K1 cell line</strain>
    </source>
</reference>